<protein>
    <submittedName>
        <fullName evidence="2">Uncharacterized protein</fullName>
    </submittedName>
</protein>
<gene>
    <name evidence="1" type="ORF">CURHAP_LOCUS18420</name>
    <name evidence="2" type="ORF">ORAREDHAP_LOCUS17880</name>
</gene>
<dbReference type="OrthoDB" id="10495431at2759"/>
<evidence type="ECO:0000313" key="4">
    <source>
        <dbReference type="Proteomes" id="UP000507245"/>
    </source>
</evidence>
<sequence length="88" mass="9548">MGQDRLNSINKGSMGMSFPLNNKSLEGDIVRLGSSIQSWLGLEETVKLNSFSHSTPSSDFTLSTSSSSYELSLSYSWGSAPLSIVLWP</sequence>
<dbReference type="EMBL" id="CAEKKB010000003">
    <property type="protein sequence ID" value="CAB4302251.1"/>
    <property type="molecule type" value="Genomic_DNA"/>
</dbReference>
<evidence type="ECO:0000313" key="3">
    <source>
        <dbReference type="Proteomes" id="UP000507222"/>
    </source>
</evidence>
<keyword evidence="4" id="KW-1185">Reference proteome</keyword>
<evidence type="ECO:0000313" key="2">
    <source>
        <dbReference type="EMBL" id="CAB4302251.1"/>
    </source>
</evidence>
<dbReference type="Proteomes" id="UP000507222">
    <property type="component" value="Unassembled WGS sequence"/>
</dbReference>
<reference evidence="2 3" key="2">
    <citation type="submission" date="2020-05" db="EMBL/GenBank/DDBJ databases">
        <authorList>
            <person name="Campoy J."/>
            <person name="Schneeberger K."/>
            <person name="Spophaly S."/>
        </authorList>
    </citation>
    <scope>NUCLEOTIDE SEQUENCE [LARGE SCALE GENOMIC DNA]</scope>
    <source>
        <strain evidence="2">PruArmRojPasFocal</strain>
    </source>
</reference>
<proteinExistence type="predicted"/>
<dbReference type="AlphaFoldDB" id="A0A6J5WPF6"/>
<dbReference type="EMBL" id="CAEKDK010000003">
    <property type="protein sequence ID" value="CAB4271947.1"/>
    <property type="molecule type" value="Genomic_DNA"/>
</dbReference>
<reference evidence="4" key="1">
    <citation type="journal article" date="2020" name="Genome Biol.">
        <title>Gamete binning: chromosome-level and haplotype-resolved genome assembly enabled by high-throughput single-cell sequencing of gamete genomes.</title>
        <authorList>
            <person name="Campoy J.A."/>
            <person name="Sun H."/>
            <person name="Goel M."/>
            <person name="Jiao W.-B."/>
            <person name="Folz-Donahue K."/>
            <person name="Wang N."/>
            <person name="Rubio M."/>
            <person name="Liu C."/>
            <person name="Kukat C."/>
            <person name="Ruiz D."/>
            <person name="Huettel B."/>
            <person name="Schneeberger K."/>
        </authorList>
    </citation>
    <scope>NUCLEOTIDE SEQUENCE [LARGE SCALE GENOMIC DNA]</scope>
    <source>
        <strain evidence="4">cv. Rojo Pasion</strain>
    </source>
</reference>
<name>A0A6J5WPF6_PRUAR</name>
<organism evidence="2 4">
    <name type="scientific">Prunus armeniaca</name>
    <name type="common">Apricot</name>
    <name type="synonym">Armeniaca vulgaris</name>
    <dbReference type="NCBI Taxonomy" id="36596"/>
    <lineage>
        <taxon>Eukaryota</taxon>
        <taxon>Viridiplantae</taxon>
        <taxon>Streptophyta</taxon>
        <taxon>Embryophyta</taxon>
        <taxon>Tracheophyta</taxon>
        <taxon>Spermatophyta</taxon>
        <taxon>Magnoliopsida</taxon>
        <taxon>eudicotyledons</taxon>
        <taxon>Gunneridae</taxon>
        <taxon>Pentapetalae</taxon>
        <taxon>rosids</taxon>
        <taxon>fabids</taxon>
        <taxon>Rosales</taxon>
        <taxon>Rosaceae</taxon>
        <taxon>Amygdaloideae</taxon>
        <taxon>Amygdaleae</taxon>
        <taxon>Prunus</taxon>
    </lineage>
</organism>
<evidence type="ECO:0000313" key="1">
    <source>
        <dbReference type="EMBL" id="CAB4271947.1"/>
    </source>
</evidence>
<dbReference type="Proteomes" id="UP000507245">
    <property type="component" value="Unassembled WGS sequence"/>
</dbReference>
<accession>A0A6J5WPF6</accession>